<protein>
    <submittedName>
        <fullName evidence="1">Uncharacterized protein</fullName>
    </submittedName>
</protein>
<evidence type="ECO:0000313" key="2">
    <source>
        <dbReference type="Proteomes" id="UP000316256"/>
    </source>
</evidence>
<name>A0A541BRA8_9NOCA</name>
<accession>A0A541BRA8</accession>
<gene>
    <name evidence="1" type="ORF">FK531_01940</name>
</gene>
<comment type="caution">
    <text evidence="1">The sequence shown here is derived from an EMBL/GenBank/DDBJ whole genome shotgun (WGS) entry which is preliminary data.</text>
</comment>
<dbReference type="EMBL" id="VIGH01000001">
    <property type="protein sequence ID" value="TQF74860.1"/>
    <property type="molecule type" value="Genomic_DNA"/>
</dbReference>
<proteinExistence type="predicted"/>
<sequence>MADNQEIWAAEARRALIDVAGSYRSTTTYPELAETIQSASGVRTSNLLQNWIGKTLAKVALECSRRGEPLLSALCVSSVDGRVGDGYAKAVESTYGELPADVEWHAAEERLRCYRHFGAPDLPADGGIATLTQSVVAMRAKAQKRDRSRRREHGQACTECYQVRSLAGVCGCSW</sequence>
<organism evidence="1 2">
    <name type="scientific">Rhodococcus spelaei</name>
    <dbReference type="NCBI Taxonomy" id="2546320"/>
    <lineage>
        <taxon>Bacteria</taxon>
        <taxon>Bacillati</taxon>
        <taxon>Actinomycetota</taxon>
        <taxon>Actinomycetes</taxon>
        <taxon>Mycobacteriales</taxon>
        <taxon>Nocardiaceae</taxon>
        <taxon>Rhodococcus</taxon>
    </lineage>
</organism>
<dbReference type="AlphaFoldDB" id="A0A541BRA8"/>
<dbReference type="RefSeq" id="WP_142094944.1">
    <property type="nucleotide sequence ID" value="NZ_VIGH01000001.1"/>
</dbReference>
<reference evidence="1 2" key="1">
    <citation type="submission" date="2019-06" db="EMBL/GenBank/DDBJ databases">
        <title>Rhodococcus spaelei sp. nov., isolated from a cave.</title>
        <authorList>
            <person name="Lee S.D."/>
        </authorList>
    </citation>
    <scope>NUCLEOTIDE SEQUENCE [LARGE SCALE GENOMIC DNA]</scope>
    <source>
        <strain evidence="1 2">C9-5</strain>
    </source>
</reference>
<dbReference type="OrthoDB" id="5916883at2"/>
<dbReference type="Proteomes" id="UP000316256">
    <property type="component" value="Unassembled WGS sequence"/>
</dbReference>
<keyword evidence="2" id="KW-1185">Reference proteome</keyword>
<evidence type="ECO:0000313" key="1">
    <source>
        <dbReference type="EMBL" id="TQF74860.1"/>
    </source>
</evidence>